<keyword evidence="1" id="KW-1185">Reference proteome</keyword>
<reference evidence="2" key="2">
    <citation type="submission" date="2020-10" db="UniProtKB">
        <authorList>
            <consortium name="WormBaseParasite"/>
        </authorList>
    </citation>
    <scope>IDENTIFICATION</scope>
</reference>
<evidence type="ECO:0000313" key="1">
    <source>
        <dbReference type="Proteomes" id="UP000492821"/>
    </source>
</evidence>
<reference evidence="1" key="1">
    <citation type="journal article" date="2013" name="Genetics">
        <title>The draft genome and transcriptome of Panagrellus redivivus are shaped by the harsh demands of a free-living lifestyle.</title>
        <authorList>
            <person name="Srinivasan J."/>
            <person name="Dillman A.R."/>
            <person name="Macchietto M.G."/>
            <person name="Heikkinen L."/>
            <person name="Lakso M."/>
            <person name="Fracchia K.M."/>
            <person name="Antoshechkin I."/>
            <person name="Mortazavi A."/>
            <person name="Wong G."/>
            <person name="Sternberg P.W."/>
        </authorList>
    </citation>
    <scope>NUCLEOTIDE SEQUENCE [LARGE SCALE GENOMIC DNA]</scope>
    <source>
        <strain evidence="1">MT8872</strain>
    </source>
</reference>
<protein>
    <submittedName>
        <fullName evidence="2">Ovule protein</fullName>
    </submittedName>
</protein>
<dbReference type="Proteomes" id="UP000492821">
    <property type="component" value="Unassembled WGS sequence"/>
</dbReference>
<organism evidence="1 2">
    <name type="scientific">Panagrellus redivivus</name>
    <name type="common">Microworm</name>
    <dbReference type="NCBI Taxonomy" id="6233"/>
    <lineage>
        <taxon>Eukaryota</taxon>
        <taxon>Metazoa</taxon>
        <taxon>Ecdysozoa</taxon>
        <taxon>Nematoda</taxon>
        <taxon>Chromadorea</taxon>
        <taxon>Rhabditida</taxon>
        <taxon>Tylenchina</taxon>
        <taxon>Panagrolaimomorpha</taxon>
        <taxon>Panagrolaimoidea</taxon>
        <taxon>Panagrolaimidae</taxon>
        <taxon>Panagrellus</taxon>
    </lineage>
</organism>
<dbReference type="AlphaFoldDB" id="A0A7E4WBI5"/>
<sequence>MFTTCKLKPLPTKKNGKKQQNEWKNTIHSVCCFNENKHQNVKKLCHYKKLMSVGEALGYTSSMKARSVSFNVSVLA</sequence>
<name>A0A7E4WBI5_PANRE</name>
<proteinExistence type="predicted"/>
<evidence type="ECO:0000313" key="2">
    <source>
        <dbReference type="WBParaSite" id="Pan_g8736.t1"/>
    </source>
</evidence>
<accession>A0A7E4WBI5</accession>
<dbReference type="WBParaSite" id="Pan_g8736.t1">
    <property type="protein sequence ID" value="Pan_g8736.t1"/>
    <property type="gene ID" value="Pan_g8736"/>
</dbReference>